<name>D4H252_DENA2</name>
<dbReference type="eggNOG" id="COG1145">
    <property type="taxonomic scope" value="Bacteria"/>
</dbReference>
<keyword evidence="4" id="KW-0411">Iron-sulfur</keyword>
<dbReference type="InterPro" id="IPR017896">
    <property type="entry name" value="4Fe4S_Fe-S-bd"/>
</dbReference>
<dbReference type="InterPro" id="IPR029039">
    <property type="entry name" value="Flavoprotein-like_sf"/>
</dbReference>
<dbReference type="InterPro" id="IPR050572">
    <property type="entry name" value="Fe-S_Ferredoxin"/>
</dbReference>
<dbReference type="PaxDb" id="522772-Dacet_0225"/>
<dbReference type="AlphaFoldDB" id="D4H252"/>
<evidence type="ECO:0000256" key="4">
    <source>
        <dbReference type="ARBA" id="ARBA00023014"/>
    </source>
</evidence>
<keyword evidence="1" id="KW-0004">4Fe-4S</keyword>
<dbReference type="RefSeq" id="WP_013009574.1">
    <property type="nucleotide sequence ID" value="NC_013943.1"/>
</dbReference>
<dbReference type="Gene3D" id="3.30.70.20">
    <property type="match status" value="2"/>
</dbReference>
<dbReference type="PROSITE" id="PS51379">
    <property type="entry name" value="4FE4S_FER_2"/>
    <property type="match status" value="2"/>
</dbReference>
<accession>D4H252</accession>
<evidence type="ECO:0000259" key="5">
    <source>
        <dbReference type="PROSITE" id="PS51379"/>
    </source>
</evidence>
<evidence type="ECO:0000256" key="3">
    <source>
        <dbReference type="ARBA" id="ARBA00023004"/>
    </source>
</evidence>
<dbReference type="PANTHER" id="PTHR43687:SF1">
    <property type="entry name" value="FERREDOXIN III"/>
    <property type="match status" value="1"/>
</dbReference>
<dbReference type="OrthoDB" id="9798098at2"/>
<dbReference type="STRING" id="522772.Dacet_0225"/>
<dbReference type="Proteomes" id="UP000002012">
    <property type="component" value="Chromosome"/>
</dbReference>
<dbReference type="EMBL" id="CP001968">
    <property type="protein sequence ID" value="ADD67029.1"/>
    <property type="molecule type" value="Genomic_DNA"/>
</dbReference>
<gene>
    <name evidence="6" type="ordered locus">Dacet_0225</name>
</gene>
<dbReference type="KEGG" id="dap:Dacet_0225"/>
<protein>
    <submittedName>
        <fullName evidence="6">4Fe-4S ferredoxin iron-sulfur binding domain protein</fullName>
    </submittedName>
</protein>
<dbReference type="InParanoid" id="D4H252"/>
<keyword evidence="3" id="KW-0408">Iron</keyword>
<dbReference type="PANTHER" id="PTHR43687">
    <property type="entry name" value="ADENYLYLSULFATE REDUCTASE, BETA SUBUNIT"/>
    <property type="match status" value="1"/>
</dbReference>
<proteinExistence type="predicted"/>
<dbReference type="HOGENOM" id="CLU_069541_0_0_0"/>
<evidence type="ECO:0000256" key="1">
    <source>
        <dbReference type="ARBA" id="ARBA00022485"/>
    </source>
</evidence>
<evidence type="ECO:0000256" key="2">
    <source>
        <dbReference type="ARBA" id="ARBA00022723"/>
    </source>
</evidence>
<dbReference type="SUPFAM" id="SSF54862">
    <property type="entry name" value="4Fe-4S ferredoxins"/>
    <property type="match status" value="1"/>
</dbReference>
<keyword evidence="7" id="KW-1185">Reference proteome</keyword>
<evidence type="ECO:0000313" key="6">
    <source>
        <dbReference type="EMBL" id="ADD67029.1"/>
    </source>
</evidence>
<reference evidence="6 7" key="1">
    <citation type="journal article" date="2010" name="Stand. Genomic Sci.">
        <title>Complete genome sequence of Denitrovibrio acetiphilus type strain (N2460).</title>
        <authorList>
            <person name="Kiss H."/>
            <person name="Lang E."/>
            <person name="Lapidus A."/>
            <person name="Copeland A."/>
            <person name="Nolan M."/>
            <person name="Glavina Del Rio T."/>
            <person name="Chen F."/>
            <person name="Lucas S."/>
            <person name="Tice H."/>
            <person name="Cheng J.F."/>
            <person name="Han C."/>
            <person name="Goodwin L."/>
            <person name="Pitluck S."/>
            <person name="Liolios K."/>
            <person name="Pati A."/>
            <person name="Ivanova N."/>
            <person name="Mavromatis K."/>
            <person name="Chen A."/>
            <person name="Palaniappan K."/>
            <person name="Land M."/>
            <person name="Hauser L."/>
            <person name="Chang Y.J."/>
            <person name="Jeffries C.D."/>
            <person name="Detter J.C."/>
            <person name="Brettin T."/>
            <person name="Spring S."/>
            <person name="Rohde M."/>
            <person name="Goker M."/>
            <person name="Woyke T."/>
            <person name="Bristow J."/>
            <person name="Eisen J.A."/>
            <person name="Markowitz V."/>
            <person name="Hugenholtz P."/>
            <person name="Kyrpides N.C."/>
            <person name="Klenk H.P."/>
        </authorList>
    </citation>
    <scope>NUCLEOTIDE SEQUENCE [LARGE SCALE GENOMIC DNA]</scope>
    <source>
        <strain evidence="7">DSM 12809 / NBRC 114555 / N2460</strain>
    </source>
</reference>
<dbReference type="GO" id="GO:0051539">
    <property type="term" value="F:4 iron, 4 sulfur cluster binding"/>
    <property type="evidence" value="ECO:0007669"/>
    <property type="project" value="UniProtKB-KW"/>
</dbReference>
<dbReference type="InterPro" id="IPR017900">
    <property type="entry name" value="4Fe4S_Fe_S_CS"/>
</dbReference>
<feature type="domain" description="4Fe-4S ferredoxin-type" evidence="5">
    <location>
        <begin position="209"/>
        <end position="236"/>
    </location>
</feature>
<evidence type="ECO:0000313" key="7">
    <source>
        <dbReference type="Proteomes" id="UP000002012"/>
    </source>
</evidence>
<dbReference type="SUPFAM" id="SSF52218">
    <property type="entry name" value="Flavoproteins"/>
    <property type="match status" value="1"/>
</dbReference>
<dbReference type="Pfam" id="PF13237">
    <property type="entry name" value="Fer4_10"/>
    <property type="match status" value="1"/>
</dbReference>
<keyword evidence="2" id="KW-0479">Metal-binding</keyword>
<feature type="domain" description="4Fe-4S ferredoxin-type" evidence="5">
    <location>
        <begin position="179"/>
        <end position="208"/>
    </location>
</feature>
<dbReference type="GO" id="GO:0046872">
    <property type="term" value="F:metal ion binding"/>
    <property type="evidence" value="ECO:0007669"/>
    <property type="project" value="UniProtKB-KW"/>
</dbReference>
<sequence length="259" mass="28218">MKKKLHIIYFSPTGTTLKILLSISKGFPDYEIIMHDLTRPEARPEVHITDGVVLFGVPVYAGRVQVNAVERMKNITGADVPAAAVVVYGNRAFEDALVELKSILKNKGFIPVAAGAFIGEHSYADAGHPVALGRPDAEDDTHALDFGRSIASKVKKGDMNIPDVPGNVPYKELALPKGATPKTDDEKCIICGACKKACPTGAMIIAEKVTSNPDLCIMCMACAKVCPRKARYIDTPQINERIEMLVQNCHARREPQFFL</sequence>
<organism evidence="6 7">
    <name type="scientific">Denitrovibrio acetiphilus (strain DSM 12809 / NBRC 114555 / N2460)</name>
    <dbReference type="NCBI Taxonomy" id="522772"/>
    <lineage>
        <taxon>Bacteria</taxon>
        <taxon>Pseudomonadati</taxon>
        <taxon>Deferribacterota</taxon>
        <taxon>Deferribacteres</taxon>
        <taxon>Deferribacterales</taxon>
        <taxon>Geovibrionaceae</taxon>
        <taxon>Denitrovibrio</taxon>
    </lineage>
</organism>
<dbReference type="Gene3D" id="3.40.50.360">
    <property type="match status" value="1"/>
</dbReference>
<dbReference type="PROSITE" id="PS00198">
    <property type="entry name" value="4FE4S_FER_1"/>
    <property type="match status" value="2"/>
</dbReference>